<evidence type="ECO:0000313" key="11">
    <source>
        <dbReference type="Proteomes" id="UP001497392"/>
    </source>
</evidence>
<evidence type="ECO:0000259" key="8">
    <source>
        <dbReference type="Pfam" id="PF00534"/>
    </source>
</evidence>
<dbReference type="EMBL" id="CAXHTA020000007">
    <property type="protein sequence ID" value="CAL5222405.1"/>
    <property type="molecule type" value="Genomic_DNA"/>
</dbReference>
<dbReference type="HAMAP" id="MF_00484">
    <property type="entry name" value="Glycogen_synth"/>
    <property type="match status" value="1"/>
</dbReference>
<dbReference type="InterPro" id="IPR013534">
    <property type="entry name" value="Starch_synth_cat_dom"/>
</dbReference>
<dbReference type="PANTHER" id="PTHR45825">
    <property type="entry name" value="GRANULE-BOUND STARCH SYNTHASE 1, CHLOROPLASTIC/AMYLOPLASTIC"/>
    <property type="match status" value="1"/>
</dbReference>
<accession>A0ABP1FV32</accession>
<keyword evidence="11" id="KW-1185">Reference proteome</keyword>
<comment type="subcellular location">
    <subcellularLocation>
        <location evidence="6">Plastid</location>
        <location evidence="6">Chloroplast</location>
    </subcellularLocation>
    <subcellularLocation>
        <location evidence="6">Plastid</location>
        <location evidence="6">Amyloplast</location>
    </subcellularLocation>
</comment>
<keyword evidence="5 6" id="KW-0750">Starch biosynthesis</keyword>
<dbReference type="NCBIfam" id="TIGR02095">
    <property type="entry name" value="glgA"/>
    <property type="match status" value="1"/>
</dbReference>
<protein>
    <recommendedName>
        <fullName evidence="6">Starch synthase, chloroplastic/amyloplastic</fullName>
        <ecNumber evidence="6">2.4.1.-</ecNumber>
    </recommendedName>
</protein>
<dbReference type="Pfam" id="PF00534">
    <property type="entry name" value="Glycos_transf_1"/>
    <property type="match status" value="1"/>
</dbReference>
<evidence type="ECO:0000256" key="5">
    <source>
        <dbReference type="ARBA" id="ARBA00022922"/>
    </source>
</evidence>
<keyword evidence="6" id="KW-0035">Amyloplast</keyword>
<reference evidence="10 11" key="1">
    <citation type="submission" date="2024-06" db="EMBL/GenBank/DDBJ databases">
        <authorList>
            <person name="Kraege A."/>
            <person name="Thomma B."/>
        </authorList>
    </citation>
    <scope>NUCLEOTIDE SEQUENCE [LARGE SCALE GENOMIC DNA]</scope>
</reference>
<proteinExistence type="inferred from homology"/>
<sequence length="674" mass="75747">MVGEVMKRGLDAMRGLQGHSHKTAHTCSFRSGRICPGKCISTTSPSLRRGRHDFRIAADSTRQELLRQIEERKRLHAKLMQKVRERQIKPSEAADEMQAEEPATSTAAIQEAVESIPSQPEQRPPEQEAEPRLPFLNGQPQQQQQIEPQQMRYQDDDNSSSWDQQPSYPDPGPSGPLAGENVMNVILVGAECAPWSKTGGLGDVMGALPKALARRGHRVMVVVPRYSNYEEGWETGVRARFRVSGSDTEVGYFHGYLDGVDYVFVDHACFQGRQGDIYGGDRQSIQFRCALLCKAALEAPWLLPCGGAPYGDNNLVFIANDWHTALLPVYLQAHYRDYNQMTFARSVLVIHNIAHQGRGPMAELAPMEVPPQYTELFRLDDPIGGEHMNIFKAGLACATRVVAVSHGYAWECQTQEGGWGLDGCLREHSWKLKGIVNGIDYSEWSPENDPYLRSDGYRNYSQHDLAQGKAECKRALQRELGLPEDPNVPMLAFIGRLDEQKGVDLIRESFDWLMSEGVQLVLLGSGREDLESSLREMESARYHQCRGWVGFNVSLAHRFTAGADMLLMPSRFEPCGLNQLYAMAYGTVPIVHAVGGLRDTVQQFNPYENTGTGWTFEWADGGNFRDAIGNALYTYRQFRESFTGVQLRGMQQNLSWDKAAEQYEQVLVDAKYQW</sequence>
<organism evidence="10 11">
    <name type="scientific">Coccomyxa viridis</name>
    <dbReference type="NCBI Taxonomy" id="1274662"/>
    <lineage>
        <taxon>Eukaryota</taxon>
        <taxon>Viridiplantae</taxon>
        <taxon>Chlorophyta</taxon>
        <taxon>core chlorophytes</taxon>
        <taxon>Trebouxiophyceae</taxon>
        <taxon>Trebouxiophyceae incertae sedis</taxon>
        <taxon>Coccomyxaceae</taxon>
        <taxon>Coccomyxa</taxon>
    </lineage>
</organism>
<dbReference type="EC" id="2.4.1.-" evidence="6"/>
<dbReference type="Pfam" id="PF08323">
    <property type="entry name" value="Glyco_transf_5"/>
    <property type="match status" value="1"/>
</dbReference>
<comment type="pathway">
    <text evidence="1 6">Glycan biosynthesis; starch biosynthesis.</text>
</comment>
<evidence type="ECO:0000256" key="4">
    <source>
        <dbReference type="ARBA" id="ARBA00022679"/>
    </source>
</evidence>
<keyword evidence="6" id="KW-0150">Chloroplast</keyword>
<feature type="region of interest" description="Disordered" evidence="7">
    <location>
        <begin position="139"/>
        <end position="179"/>
    </location>
</feature>
<dbReference type="Gene3D" id="3.40.50.2000">
    <property type="entry name" value="Glycogen Phosphorylase B"/>
    <property type="match status" value="2"/>
</dbReference>
<evidence type="ECO:0000256" key="6">
    <source>
        <dbReference type="RuleBase" id="RU361232"/>
    </source>
</evidence>
<evidence type="ECO:0000256" key="3">
    <source>
        <dbReference type="ARBA" id="ARBA00022676"/>
    </source>
</evidence>
<evidence type="ECO:0000313" key="10">
    <source>
        <dbReference type="EMBL" id="CAL5222405.1"/>
    </source>
</evidence>
<keyword evidence="4" id="KW-0808">Transferase</keyword>
<dbReference type="InterPro" id="IPR011835">
    <property type="entry name" value="GS/SS"/>
</dbReference>
<feature type="compositionally biased region" description="Low complexity" evidence="7">
    <location>
        <begin position="139"/>
        <end position="150"/>
    </location>
</feature>
<feature type="domain" description="Starch synthase catalytic" evidence="9">
    <location>
        <begin position="184"/>
        <end position="427"/>
    </location>
</feature>
<feature type="domain" description="Glycosyl transferase family 1" evidence="8">
    <location>
        <begin position="485"/>
        <end position="616"/>
    </location>
</feature>
<dbReference type="CDD" id="cd03791">
    <property type="entry name" value="GT5_Glycogen_synthase_DULL1-like"/>
    <property type="match status" value="1"/>
</dbReference>
<evidence type="ECO:0000256" key="1">
    <source>
        <dbReference type="ARBA" id="ARBA00004727"/>
    </source>
</evidence>
<evidence type="ECO:0000256" key="2">
    <source>
        <dbReference type="ARBA" id="ARBA00010281"/>
    </source>
</evidence>
<dbReference type="SUPFAM" id="SSF53756">
    <property type="entry name" value="UDP-Glycosyltransferase/glycogen phosphorylase"/>
    <property type="match status" value="1"/>
</dbReference>
<dbReference type="Proteomes" id="UP001497392">
    <property type="component" value="Unassembled WGS sequence"/>
</dbReference>
<feature type="region of interest" description="Disordered" evidence="7">
    <location>
        <begin position="85"/>
        <end position="107"/>
    </location>
</feature>
<keyword evidence="6" id="KW-0934">Plastid</keyword>
<gene>
    <name evidence="10" type="primary">g4764</name>
    <name evidence="10" type="ORF">VP750_LOCUS4064</name>
</gene>
<name>A0ABP1FV32_9CHLO</name>
<comment type="caution">
    <text evidence="10">The sequence shown here is derived from an EMBL/GenBank/DDBJ whole genome shotgun (WGS) entry which is preliminary data.</text>
</comment>
<dbReference type="PANTHER" id="PTHR45825:SF2">
    <property type="entry name" value="STARCH SYNTHASE 2, CHLOROPLASTIC_AMYLOPLASTIC"/>
    <property type="match status" value="1"/>
</dbReference>
<dbReference type="InterPro" id="IPR001296">
    <property type="entry name" value="Glyco_trans_1"/>
</dbReference>
<evidence type="ECO:0000259" key="9">
    <source>
        <dbReference type="Pfam" id="PF08323"/>
    </source>
</evidence>
<evidence type="ECO:0000256" key="7">
    <source>
        <dbReference type="SAM" id="MobiDB-lite"/>
    </source>
</evidence>
<comment type="similarity">
    <text evidence="2 6">Belongs to the glycosyltransferase 1 family. Bacterial/plant glycogen synthase subfamily.</text>
</comment>
<keyword evidence="3 6" id="KW-0328">Glycosyltransferase</keyword>